<evidence type="ECO:0000313" key="2">
    <source>
        <dbReference type="Proteomes" id="UP000192342"/>
    </source>
</evidence>
<organism evidence="1 2">
    <name type="scientific">Oceanococcus atlanticus</name>
    <dbReference type="NCBI Taxonomy" id="1317117"/>
    <lineage>
        <taxon>Bacteria</taxon>
        <taxon>Pseudomonadati</taxon>
        <taxon>Pseudomonadota</taxon>
        <taxon>Gammaproteobacteria</taxon>
        <taxon>Chromatiales</taxon>
        <taxon>Oceanococcaceae</taxon>
        <taxon>Oceanococcus</taxon>
    </lineage>
</organism>
<reference evidence="1 2" key="1">
    <citation type="submission" date="2013-04" db="EMBL/GenBank/DDBJ databases">
        <title>Oceanococcus atlanticus 22II-S10r2 Genome Sequencing.</title>
        <authorList>
            <person name="Lai Q."/>
            <person name="Li G."/>
            <person name="Shao Z."/>
        </authorList>
    </citation>
    <scope>NUCLEOTIDE SEQUENCE [LARGE SCALE GENOMIC DNA]</scope>
    <source>
        <strain evidence="1 2">22II-S10r2</strain>
    </source>
</reference>
<dbReference type="AlphaFoldDB" id="A0A1Y1SCH7"/>
<dbReference type="EMBL" id="AQQV01000003">
    <property type="protein sequence ID" value="ORE86357.1"/>
    <property type="molecule type" value="Genomic_DNA"/>
</dbReference>
<dbReference type="SUPFAM" id="SSF52317">
    <property type="entry name" value="Class I glutamine amidotransferase-like"/>
    <property type="match status" value="1"/>
</dbReference>
<dbReference type="InterPro" id="IPR029062">
    <property type="entry name" value="Class_I_gatase-like"/>
</dbReference>
<proteinExistence type="predicted"/>
<dbReference type="RefSeq" id="WP_083562642.1">
    <property type="nucleotide sequence ID" value="NZ_AQQV01000003.1"/>
</dbReference>
<dbReference type="PROSITE" id="PS51273">
    <property type="entry name" value="GATASE_TYPE_1"/>
    <property type="match status" value="1"/>
</dbReference>
<dbReference type="InterPro" id="IPR044668">
    <property type="entry name" value="PuuD-like"/>
</dbReference>
<dbReference type="PANTHER" id="PTHR43235:SF1">
    <property type="entry name" value="GLUTAMINE AMIDOTRANSFERASE PB2B2.05-RELATED"/>
    <property type="match status" value="1"/>
</dbReference>
<dbReference type="GO" id="GO:0005829">
    <property type="term" value="C:cytosol"/>
    <property type="evidence" value="ECO:0007669"/>
    <property type="project" value="TreeGrafter"/>
</dbReference>
<dbReference type="OrthoDB" id="9813383at2"/>
<evidence type="ECO:0000313" key="1">
    <source>
        <dbReference type="EMBL" id="ORE86357.1"/>
    </source>
</evidence>
<dbReference type="GO" id="GO:0016811">
    <property type="term" value="F:hydrolase activity, acting on carbon-nitrogen (but not peptide) bonds, in linear amides"/>
    <property type="evidence" value="ECO:0007669"/>
    <property type="project" value="InterPro"/>
</dbReference>
<dbReference type="CDD" id="cd01745">
    <property type="entry name" value="GATase1_2"/>
    <property type="match status" value="1"/>
</dbReference>
<keyword evidence="2" id="KW-1185">Reference proteome</keyword>
<comment type="caution">
    <text evidence="1">The sequence shown here is derived from an EMBL/GenBank/DDBJ whole genome shotgun (WGS) entry which is preliminary data.</text>
</comment>
<protein>
    <submittedName>
        <fullName evidence="1">Peptidase C26</fullName>
    </submittedName>
</protein>
<dbReference type="Gene3D" id="3.40.50.880">
    <property type="match status" value="1"/>
</dbReference>
<accession>A0A1Y1SCH7</accession>
<name>A0A1Y1SCH7_9GAMM</name>
<dbReference type="Proteomes" id="UP000192342">
    <property type="component" value="Unassembled WGS sequence"/>
</dbReference>
<gene>
    <name evidence="1" type="ORF">ATO7_13708</name>
</gene>
<dbReference type="PANTHER" id="PTHR43235">
    <property type="entry name" value="GLUTAMINE AMIDOTRANSFERASE PB2B2.05-RELATED"/>
    <property type="match status" value="1"/>
</dbReference>
<dbReference type="STRING" id="1317117.ATO7_13708"/>
<dbReference type="Pfam" id="PF07722">
    <property type="entry name" value="Peptidase_C26"/>
    <property type="match status" value="1"/>
</dbReference>
<sequence>MSARPLIGVTGPDTRFPIAWWFIHWALHRVGAEALRLTPSRAQPPRPLDGMIISGGDDIDPGLYLPDAPDTAPMDAARDAFEIDTLKRVLDRDIPILGICRGAQLINVVLGGSLHTDLRRIRIKTSNRRTPFARKTLTLDPDSRLSHILGCQRTRINSLHHQAISALGEDLRVVGRDLDDIVQAVEHPGRRFLIGVQWHPEYLPLRREQRALFQALRDAAA</sequence>
<dbReference type="InterPro" id="IPR011697">
    <property type="entry name" value="Peptidase_C26"/>
</dbReference>